<protein>
    <recommendedName>
        <fullName evidence="4">Glycosylphosphatidylinositol anchor biosynthesis protein 11</fullName>
    </recommendedName>
</protein>
<comment type="caution">
    <text evidence="12">The sequence shown here is derived from an EMBL/GenBank/DDBJ whole genome shotgun (WGS) entry which is preliminary data.</text>
</comment>
<accession>A3GGN8</accession>
<dbReference type="GeneID" id="4851437"/>
<dbReference type="KEGG" id="pic:PICST_34408"/>
<sequence length="230" mass="25152">MAKKTSRKSVSFQPNESEVNSDADAPEYKTKVPTLAYPIIPVQNLFLVWDLFRRGLTEHIAETLLNSLPTVAVLSAAQGYLITLASANSGKKSKKQTNVPLLIVGSVFMSFVLSVPLFGAILLFGAPLASHLTETFLLAVHLSFLIFNPLLVLFKFDLDAFVSVFKAERIYRLIFGNYILASSLVAVAGVWIGVIPIPLDWDRPWQQWPITLLVGGYVGSVVGGALSVLF</sequence>
<comment type="subcellular location">
    <subcellularLocation>
        <location evidence="1">Endoplasmic reticulum membrane</location>
        <topology evidence="1">Multi-pass membrane protein</topology>
    </subcellularLocation>
</comment>
<dbReference type="UniPathway" id="UPA00196"/>
<dbReference type="Proteomes" id="UP000002258">
    <property type="component" value="Chromosome 1"/>
</dbReference>
<dbReference type="AlphaFoldDB" id="A3GGN8"/>
<evidence type="ECO:0000256" key="10">
    <source>
        <dbReference type="SAM" id="MobiDB-lite"/>
    </source>
</evidence>
<dbReference type="HOGENOM" id="CLU_069429_2_0_1"/>
<evidence type="ECO:0000256" key="4">
    <source>
        <dbReference type="ARBA" id="ARBA00020927"/>
    </source>
</evidence>
<proteinExistence type="inferred from homology"/>
<evidence type="ECO:0000256" key="1">
    <source>
        <dbReference type="ARBA" id="ARBA00004477"/>
    </source>
</evidence>
<gene>
    <name evidence="12" type="primary">GPI11</name>
    <name evidence="12" type="ORF">PICST_34408</name>
</gene>
<evidence type="ECO:0000256" key="2">
    <source>
        <dbReference type="ARBA" id="ARBA00004687"/>
    </source>
</evidence>
<evidence type="ECO:0000256" key="8">
    <source>
        <dbReference type="ARBA" id="ARBA00022989"/>
    </source>
</evidence>
<keyword evidence="8 11" id="KW-1133">Transmembrane helix</keyword>
<reference evidence="12 13" key="1">
    <citation type="journal article" date="2007" name="Nat. Biotechnol.">
        <title>Genome sequence of the lignocellulose-bioconverting and xylose-fermenting yeast Pichia stipitis.</title>
        <authorList>
            <person name="Jeffries T.W."/>
            <person name="Grigoriev I.V."/>
            <person name="Grimwood J."/>
            <person name="Laplaza J.M."/>
            <person name="Aerts A."/>
            <person name="Salamov A."/>
            <person name="Schmutz J."/>
            <person name="Lindquist E."/>
            <person name="Dehal P."/>
            <person name="Shapiro H."/>
            <person name="Jin Y.S."/>
            <person name="Passoth V."/>
            <person name="Richardson P.M."/>
        </authorList>
    </citation>
    <scope>NUCLEOTIDE SEQUENCE [LARGE SCALE GENOMIC DNA]</scope>
    <source>
        <strain evidence="13">ATCC 58785 / CBS 6054 / NBRC 10063 / NRRL Y-11545</strain>
    </source>
</reference>
<comment type="pathway">
    <text evidence="2">Glycolipid biosynthesis; glycosylphosphatidylinositol-anchor biosynthesis.</text>
</comment>
<feature type="compositionally biased region" description="Polar residues" evidence="10">
    <location>
        <begin position="8"/>
        <end position="18"/>
    </location>
</feature>
<evidence type="ECO:0000256" key="11">
    <source>
        <dbReference type="SAM" id="Phobius"/>
    </source>
</evidence>
<evidence type="ECO:0000256" key="5">
    <source>
        <dbReference type="ARBA" id="ARBA00022502"/>
    </source>
</evidence>
<evidence type="ECO:0000256" key="3">
    <source>
        <dbReference type="ARBA" id="ARBA00007978"/>
    </source>
</evidence>
<dbReference type="GO" id="GO:0006506">
    <property type="term" value="P:GPI anchor biosynthetic process"/>
    <property type="evidence" value="ECO:0007669"/>
    <property type="project" value="UniProtKB-UniPathway"/>
</dbReference>
<dbReference type="InParanoid" id="A3GGN8"/>
<organism evidence="12 13">
    <name type="scientific">Scheffersomyces stipitis (strain ATCC 58785 / CBS 6054 / NBRC 10063 / NRRL Y-11545)</name>
    <name type="common">Yeast</name>
    <name type="synonym">Pichia stipitis</name>
    <dbReference type="NCBI Taxonomy" id="322104"/>
    <lineage>
        <taxon>Eukaryota</taxon>
        <taxon>Fungi</taxon>
        <taxon>Dikarya</taxon>
        <taxon>Ascomycota</taxon>
        <taxon>Saccharomycotina</taxon>
        <taxon>Pichiomycetes</taxon>
        <taxon>Debaryomycetaceae</taxon>
        <taxon>Scheffersomyces</taxon>
    </lineage>
</organism>
<dbReference type="GO" id="GO:0005789">
    <property type="term" value="C:endoplasmic reticulum membrane"/>
    <property type="evidence" value="ECO:0007669"/>
    <property type="project" value="UniProtKB-SubCell"/>
</dbReference>
<feature type="region of interest" description="Disordered" evidence="10">
    <location>
        <begin position="1"/>
        <end position="24"/>
    </location>
</feature>
<evidence type="ECO:0000256" key="7">
    <source>
        <dbReference type="ARBA" id="ARBA00022824"/>
    </source>
</evidence>
<dbReference type="eggNOG" id="KOG3144">
    <property type="taxonomic scope" value="Eukaryota"/>
</dbReference>
<keyword evidence="9 11" id="KW-0472">Membrane</keyword>
<feature type="transmembrane region" description="Helical" evidence="11">
    <location>
        <begin position="136"/>
        <end position="154"/>
    </location>
</feature>
<dbReference type="STRING" id="322104.A3GGN8"/>
<keyword evidence="7" id="KW-0256">Endoplasmic reticulum</keyword>
<evidence type="ECO:0000256" key="6">
    <source>
        <dbReference type="ARBA" id="ARBA00022692"/>
    </source>
</evidence>
<feature type="transmembrane region" description="Helical" evidence="11">
    <location>
        <begin position="209"/>
        <end position="229"/>
    </location>
</feature>
<dbReference type="RefSeq" id="XP_001387582.2">
    <property type="nucleotide sequence ID" value="XM_001387545.1"/>
</dbReference>
<keyword evidence="13" id="KW-1185">Reference proteome</keyword>
<feature type="transmembrane region" description="Helical" evidence="11">
    <location>
        <begin position="175"/>
        <end position="197"/>
    </location>
</feature>
<evidence type="ECO:0000256" key="9">
    <source>
        <dbReference type="ARBA" id="ARBA00023136"/>
    </source>
</evidence>
<evidence type="ECO:0000313" key="13">
    <source>
        <dbReference type="Proteomes" id="UP000002258"/>
    </source>
</evidence>
<feature type="transmembrane region" description="Helical" evidence="11">
    <location>
        <begin position="101"/>
        <end position="124"/>
    </location>
</feature>
<keyword evidence="6 11" id="KW-0812">Transmembrane</keyword>
<dbReference type="OMA" id="FNCDFKV"/>
<comment type="similarity">
    <text evidence="3">Belongs to the PIGF family.</text>
</comment>
<dbReference type="InterPro" id="IPR009580">
    <property type="entry name" value="GPI_biosynthesis_protein_Pig-F"/>
</dbReference>
<dbReference type="OrthoDB" id="17366at2759"/>
<dbReference type="FunCoup" id="A3GGN8">
    <property type="interactions" value="158"/>
</dbReference>
<keyword evidence="5" id="KW-0337">GPI-anchor biosynthesis</keyword>
<dbReference type="Pfam" id="PF06699">
    <property type="entry name" value="PIG-F"/>
    <property type="match status" value="1"/>
</dbReference>
<evidence type="ECO:0000313" key="12">
    <source>
        <dbReference type="EMBL" id="EAZ63559.2"/>
    </source>
</evidence>
<dbReference type="EMBL" id="AAVQ01000001">
    <property type="protein sequence ID" value="EAZ63559.2"/>
    <property type="molecule type" value="Genomic_DNA"/>
</dbReference>
<name>A3GGN8_PICST</name>